<evidence type="ECO:0000256" key="1">
    <source>
        <dbReference type="ARBA" id="ARBA00022679"/>
    </source>
</evidence>
<proteinExistence type="inferred from homology"/>
<comment type="caution">
    <text evidence="2">Lacks conserved residue(s) required for the propagation of feature annotation.</text>
</comment>
<dbReference type="GO" id="GO:0033611">
    <property type="term" value="P:oxalate catabolic process"/>
    <property type="evidence" value="ECO:0007669"/>
    <property type="project" value="UniProtKB-UniRule"/>
</dbReference>
<comment type="function">
    <text evidence="2">Involved in the catabolism of oxalate and in the adapatation to low pH via the induction of the oxalate-dependent acid tolerance response (ATR). Catalyzes the transfer of the CoA moiety from formyl-CoA to oxalate.</text>
</comment>
<dbReference type="Pfam" id="PF02515">
    <property type="entry name" value="CoA_transf_3"/>
    <property type="match status" value="1"/>
</dbReference>
<feature type="region of interest" description="Disordered" evidence="3">
    <location>
        <begin position="1"/>
        <end position="21"/>
    </location>
</feature>
<feature type="compositionally biased region" description="Basic and acidic residues" evidence="3">
    <location>
        <begin position="244"/>
        <end position="253"/>
    </location>
</feature>
<feature type="binding site" evidence="2">
    <location>
        <begin position="154"/>
        <end position="157"/>
    </location>
    <ligand>
        <name>CoA</name>
        <dbReference type="ChEBI" id="CHEBI:57287"/>
    </ligand>
</feature>
<comment type="similarity">
    <text evidence="2">Belongs to the CoA-transferase III family. Frc subfamily.</text>
</comment>
<reference evidence="4" key="2">
    <citation type="journal article" date="2022" name="BMC Genomics">
        <title>Comparative genome analysis of mycobacteria focusing on tRNA and non-coding RNA.</title>
        <authorList>
            <person name="Behra P.R.K."/>
            <person name="Pettersson B.M.F."/>
            <person name="Ramesh M."/>
            <person name="Das S."/>
            <person name="Dasgupta S."/>
            <person name="Kirsebom L.A."/>
        </authorList>
    </citation>
    <scope>NUCLEOTIDE SEQUENCE</scope>
    <source>
        <strain evidence="4">DSM 44838</strain>
    </source>
</reference>
<comment type="subunit">
    <text evidence="2">Homodimer.</text>
</comment>
<dbReference type="Gene3D" id="3.40.50.10540">
    <property type="entry name" value="Crotonobetainyl-coa:carnitine coa-transferase, domain 1"/>
    <property type="match status" value="1"/>
</dbReference>
<dbReference type="InterPro" id="IPR003673">
    <property type="entry name" value="CoA-Trfase_fam_III"/>
</dbReference>
<evidence type="ECO:0000313" key="4">
    <source>
        <dbReference type="EMBL" id="MCV7421859.1"/>
    </source>
</evidence>
<dbReference type="EMBL" id="JACKVK010000008">
    <property type="protein sequence ID" value="MCV7421859.1"/>
    <property type="molecule type" value="Genomic_DNA"/>
</dbReference>
<dbReference type="PANTHER" id="PTHR48207:SF3">
    <property type="entry name" value="SUCCINATE--HYDROXYMETHYLGLUTARATE COA-TRANSFERASE"/>
    <property type="match status" value="1"/>
</dbReference>
<dbReference type="PANTHER" id="PTHR48207">
    <property type="entry name" value="SUCCINATE--HYDROXYMETHYLGLUTARATE COA-TRANSFERASE"/>
    <property type="match status" value="1"/>
</dbReference>
<comment type="catalytic activity">
    <reaction evidence="2">
        <text>formyl-CoA + oxalate = oxalyl-CoA + formate</text>
        <dbReference type="Rhea" id="RHEA:16545"/>
        <dbReference type="ChEBI" id="CHEBI:15740"/>
        <dbReference type="ChEBI" id="CHEBI:30623"/>
        <dbReference type="ChEBI" id="CHEBI:57376"/>
        <dbReference type="ChEBI" id="CHEBI:57388"/>
        <dbReference type="EC" id="2.8.3.16"/>
    </reaction>
</comment>
<organism evidence="4 5">
    <name type="scientific">Mycobacterium yunnanensis</name>
    <dbReference type="NCBI Taxonomy" id="368477"/>
    <lineage>
        <taxon>Bacteria</taxon>
        <taxon>Bacillati</taxon>
        <taxon>Actinomycetota</taxon>
        <taxon>Actinomycetes</taxon>
        <taxon>Mycobacteriales</taxon>
        <taxon>Mycobacteriaceae</taxon>
        <taxon>Mycobacterium</taxon>
    </lineage>
</organism>
<accession>A0A9X2Z201</accession>
<protein>
    <recommendedName>
        <fullName evidence="2">Formyl-CoA:oxalate CoA-transferase</fullName>
        <shortName evidence="2">FCOCT</shortName>
        <ecNumber evidence="2">2.8.3.16</ecNumber>
    </recommendedName>
    <alternativeName>
        <fullName evidence="2">Formyl-coenzyme A transferase</fullName>
        <shortName evidence="2">Formyl-CoA transferase</shortName>
    </alternativeName>
</protein>
<gene>
    <name evidence="2 4" type="primary">frc</name>
    <name evidence="4" type="ORF">H7K45_15020</name>
</gene>
<dbReference type="InterPro" id="IPR017659">
    <property type="entry name" value="Formyl_CoA_transfer"/>
</dbReference>
<dbReference type="NCBIfam" id="TIGR03253">
    <property type="entry name" value="oxalate_frc"/>
    <property type="match status" value="1"/>
</dbReference>
<feature type="binding site" evidence="2">
    <location>
        <begin position="261"/>
        <end position="263"/>
    </location>
    <ligand>
        <name>substrate</name>
    </ligand>
</feature>
<comment type="caution">
    <text evidence="4">The sequence shown here is derived from an EMBL/GenBank/DDBJ whole genome shotgun (WGS) entry which is preliminary data.</text>
</comment>
<dbReference type="InterPro" id="IPR050483">
    <property type="entry name" value="CoA-transferase_III_domain"/>
</dbReference>
<dbReference type="HAMAP" id="MF_00742">
    <property type="entry name" value="Formyl_CoA_transfer"/>
    <property type="match status" value="1"/>
</dbReference>
<sequence length="427" mass="46049">MDQTTTVSDGPARAPESSAGKALSGVRVLDMTHVQSGPSATQLLAWLGADVIKLEAPKGGDVTRSQLRDLPGADSLYFAMLNCNKRSITVNMKSDEGKQIFVDLVSRVDILVENYGPGVVDRFGFPWERLHEINPALIYASIKGFGPGKYFDFKAYEVIAQAMGGSMATTGFEHGPPTATGAQIGDSGTGIHLVTGILAALYQRTNTGRGQRVEVAMQDAVLNLCRVKLRDQQRLAHGPLPEYPNEHFSDEVPRSGNASGGGQPGWAVRTSGGGPNDYIYVIIQPQVWAPLAVLIGRPELADHPDWARPEDRLDKLDKVFALIEDWSTELTKWQALTALNALGVPCGPVLGTKELIEDETLAELGSIVTVDHPERGEYKTVGSPLRLSDSPVEIVRSPLLGEHTDSICAELGYSPDQLEQFKSVGAI</sequence>
<feature type="binding site" evidence="2">
    <location>
        <begin position="114"/>
        <end position="116"/>
    </location>
    <ligand>
        <name>CoA</name>
        <dbReference type="ChEBI" id="CHEBI:57287"/>
    </ligand>
</feature>
<keyword evidence="1 2" id="KW-0808">Transferase</keyword>
<name>A0A9X2Z201_9MYCO</name>
<dbReference type="Proteomes" id="UP001141629">
    <property type="component" value="Unassembled WGS sequence"/>
</dbReference>
<evidence type="ECO:0000256" key="3">
    <source>
        <dbReference type="SAM" id="MobiDB-lite"/>
    </source>
</evidence>
<dbReference type="InterPro" id="IPR044855">
    <property type="entry name" value="CoA-Trfase_III_dom3_sf"/>
</dbReference>
<dbReference type="EC" id="2.8.3.16" evidence="2"/>
<keyword evidence="5" id="KW-1185">Reference proteome</keyword>
<reference evidence="4" key="1">
    <citation type="submission" date="2020-07" db="EMBL/GenBank/DDBJ databases">
        <authorList>
            <person name="Pettersson B.M.F."/>
            <person name="Behra P.R.K."/>
            <person name="Ramesh M."/>
            <person name="Das S."/>
            <person name="Dasgupta S."/>
            <person name="Kirsebom L.A."/>
        </authorList>
    </citation>
    <scope>NUCLEOTIDE SEQUENCE</scope>
    <source>
        <strain evidence="4">DSM 44838</strain>
    </source>
</reference>
<dbReference type="SUPFAM" id="SSF89796">
    <property type="entry name" value="CoA-transferase family III (CaiB/BaiF)"/>
    <property type="match status" value="1"/>
</dbReference>
<feature type="binding site" evidence="2">
    <location>
        <position position="122"/>
    </location>
    <ligand>
        <name>CoA</name>
        <dbReference type="ChEBI" id="CHEBI:57287"/>
    </ligand>
</feature>
<comment type="pathway">
    <text evidence="2">Metabolic intermediate degradation; oxalate degradation; CO(2) and formate from oxalate: step 1/2.</text>
</comment>
<dbReference type="NCBIfam" id="NF003809">
    <property type="entry name" value="PRK05398.1"/>
    <property type="match status" value="1"/>
</dbReference>
<dbReference type="Gene3D" id="3.30.1540.10">
    <property type="entry name" value="formyl-coa transferase, domain 3"/>
    <property type="match status" value="1"/>
</dbReference>
<feature type="active site" description="Nucleophile" evidence="2">
    <location>
        <position position="186"/>
    </location>
</feature>
<evidence type="ECO:0000313" key="5">
    <source>
        <dbReference type="Proteomes" id="UP001141629"/>
    </source>
</evidence>
<feature type="region of interest" description="Disordered" evidence="3">
    <location>
        <begin position="238"/>
        <end position="268"/>
    </location>
</feature>
<dbReference type="RefSeq" id="WP_263996609.1">
    <property type="nucleotide sequence ID" value="NZ_JACKVK010000008.1"/>
</dbReference>
<evidence type="ECO:0000256" key="2">
    <source>
        <dbReference type="HAMAP-Rule" id="MF_00742"/>
    </source>
</evidence>
<feature type="binding site" evidence="2">
    <location>
        <begin position="35"/>
        <end position="36"/>
    </location>
    <ligand>
        <name>CoA</name>
        <dbReference type="ChEBI" id="CHEBI:57287"/>
    </ligand>
</feature>
<dbReference type="AlphaFoldDB" id="A0A9X2Z201"/>
<dbReference type="GO" id="GO:0033608">
    <property type="term" value="F:formyl-CoA transferase activity"/>
    <property type="evidence" value="ECO:0007669"/>
    <property type="project" value="UniProtKB-EC"/>
</dbReference>
<dbReference type="InterPro" id="IPR023606">
    <property type="entry name" value="CoA-Trfase_III_dom_1_sf"/>
</dbReference>